<dbReference type="EMBL" id="CP041348">
    <property type="protein sequence ID" value="QHC35207.1"/>
    <property type="molecule type" value="Genomic_DNA"/>
</dbReference>
<dbReference type="PROSITE" id="PS51257">
    <property type="entry name" value="PROKAR_LIPOPROTEIN"/>
    <property type="match status" value="1"/>
</dbReference>
<keyword evidence="3" id="KW-0732">Signal</keyword>
<reference evidence="5 6" key="1">
    <citation type="journal article" date="2020" name="Carbohydr. Polym.">
        <title>Characterization and optimization of production of bacterial cellulose from strain CGMCC 17276 based on whole-genome analysis.</title>
        <authorList>
            <person name="Lu T."/>
            <person name="Gao H."/>
            <person name="Liao B."/>
            <person name="Wu J."/>
            <person name="Zhang W."/>
            <person name="Huang J."/>
            <person name="Liu M."/>
            <person name="Huang J."/>
            <person name="Chang Z."/>
            <person name="Jin M."/>
            <person name="Yi Z."/>
            <person name="Jiang D."/>
        </authorList>
    </citation>
    <scope>NUCLEOTIDE SEQUENCE [LARGE SCALE GENOMIC DNA]</scope>
    <source>
        <strain evidence="5 6">CGMCC 17276</strain>
    </source>
</reference>
<dbReference type="CDD" id="cd16892">
    <property type="entry name" value="LT_VirB1-like"/>
    <property type="match status" value="1"/>
</dbReference>
<accession>A0A857FPP6</accession>
<dbReference type="InterPro" id="IPR023346">
    <property type="entry name" value="Lysozyme-like_dom_sf"/>
</dbReference>
<dbReference type="RefSeq" id="WP_159261677.1">
    <property type="nucleotide sequence ID" value="NZ_CP041348.1"/>
</dbReference>
<evidence type="ECO:0000313" key="5">
    <source>
        <dbReference type="EMBL" id="QHC35207.1"/>
    </source>
</evidence>
<dbReference type="Proteomes" id="UP000464674">
    <property type="component" value="Chromosome"/>
</dbReference>
<feature type="compositionally biased region" description="Pro residues" evidence="2">
    <location>
        <begin position="190"/>
        <end position="216"/>
    </location>
</feature>
<organism evidence="5 6">
    <name type="scientific">Komagataeibacter xylinus</name>
    <name type="common">Gluconacetobacter xylinus</name>
    <dbReference type="NCBI Taxonomy" id="28448"/>
    <lineage>
        <taxon>Bacteria</taxon>
        <taxon>Pseudomonadati</taxon>
        <taxon>Pseudomonadota</taxon>
        <taxon>Alphaproteobacteria</taxon>
        <taxon>Acetobacterales</taxon>
        <taxon>Acetobacteraceae</taxon>
        <taxon>Komagataeibacter</taxon>
    </lineage>
</organism>
<feature type="chain" id="PRO_5032855674" evidence="3">
    <location>
        <begin position="24"/>
        <end position="245"/>
    </location>
</feature>
<dbReference type="OrthoDB" id="8277605at2"/>
<dbReference type="InterPro" id="IPR008258">
    <property type="entry name" value="Transglycosylase_SLT_dom_1"/>
</dbReference>
<evidence type="ECO:0000256" key="2">
    <source>
        <dbReference type="SAM" id="MobiDB-lite"/>
    </source>
</evidence>
<comment type="similarity">
    <text evidence="1">Belongs to the virb1 family.</text>
</comment>
<evidence type="ECO:0000256" key="3">
    <source>
        <dbReference type="SAM" id="SignalP"/>
    </source>
</evidence>
<name>A0A857FPP6_KOMXY</name>
<protein>
    <submittedName>
        <fullName evidence="5">Lytic transglycosylase domain-containing protein</fullName>
    </submittedName>
</protein>
<evidence type="ECO:0000313" key="6">
    <source>
        <dbReference type="Proteomes" id="UP000464674"/>
    </source>
</evidence>
<feature type="region of interest" description="Disordered" evidence="2">
    <location>
        <begin position="189"/>
        <end position="245"/>
    </location>
</feature>
<sequence length="245" mass="25340">MQRPFLLALLAWLSCGLIGPAGAAVPALPLATLAQRCAPDTAPRTLMLVAAQESAGVPWAIHVNGPYRLPRPPANLAEATATVRWLAAHGHDFDTGLLQINSRNATRLGQDPAALLEPCRNLRVASLILHQCYRAALPGAPSPQAALRHALSCYNTGSPTRGLRNGYVDGLLARAAQPAAAATLMIPALEAPPAPPDGAPSPPPPQEPSPAAPPGHDPQGDDAPGQGAFSHAPRDVFTPQAAPHD</sequence>
<feature type="domain" description="Transglycosylase SLT" evidence="4">
    <location>
        <begin position="37"/>
        <end position="158"/>
    </location>
</feature>
<evidence type="ECO:0000259" key="4">
    <source>
        <dbReference type="Pfam" id="PF01464"/>
    </source>
</evidence>
<gene>
    <name evidence="5" type="ORF">FMA36_06545</name>
</gene>
<dbReference type="Gene3D" id="1.10.530.10">
    <property type="match status" value="1"/>
</dbReference>
<dbReference type="SUPFAM" id="SSF53955">
    <property type="entry name" value="Lysozyme-like"/>
    <property type="match status" value="1"/>
</dbReference>
<evidence type="ECO:0000256" key="1">
    <source>
        <dbReference type="ARBA" id="ARBA00009387"/>
    </source>
</evidence>
<dbReference type="Pfam" id="PF01464">
    <property type="entry name" value="SLT"/>
    <property type="match status" value="1"/>
</dbReference>
<proteinExistence type="inferred from homology"/>
<feature type="signal peptide" evidence="3">
    <location>
        <begin position="1"/>
        <end position="23"/>
    </location>
</feature>
<dbReference type="AlphaFoldDB" id="A0A857FPP6"/>